<reference evidence="2" key="1">
    <citation type="journal article" date="2020" name="Stud. Mycol.">
        <title>101 Dothideomycetes genomes: a test case for predicting lifestyles and emergence of pathogens.</title>
        <authorList>
            <person name="Haridas S."/>
            <person name="Albert R."/>
            <person name="Binder M."/>
            <person name="Bloem J."/>
            <person name="Labutti K."/>
            <person name="Salamov A."/>
            <person name="Andreopoulos B."/>
            <person name="Baker S."/>
            <person name="Barry K."/>
            <person name="Bills G."/>
            <person name="Bluhm B."/>
            <person name="Cannon C."/>
            <person name="Castanera R."/>
            <person name="Culley D."/>
            <person name="Daum C."/>
            <person name="Ezra D."/>
            <person name="Gonzalez J."/>
            <person name="Henrissat B."/>
            <person name="Kuo A."/>
            <person name="Liang C."/>
            <person name="Lipzen A."/>
            <person name="Lutzoni F."/>
            <person name="Magnuson J."/>
            <person name="Mondo S."/>
            <person name="Nolan M."/>
            <person name="Ohm R."/>
            <person name="Pangilinan J."/>
            <person name="Park H.-J."/>
            <person name="Ramirez L."/>
            <person name="Alfaro M."/>
            <person name="Sun H."/>
            <person name="Tritt A."/>
            <person name="Yoshinaga Y."/>
            <person name="Zwiers L.-H."/>
            <person name="Turgeon B."/>
            <person name="Goodwin S."/>
            <person name="Spatafora J."/>
            <person name="Crous P."/>
            <person name="Grigoriev I."/>
        </authorList>
    </citation>
    <scope>NUCLEOTIDE SEQUENCE</scope>
    <source>
        <strain evidence="2">CBS 207.26</strain>
    </source>
</reference>
<feature type="transmembrane region" description="Helical" evidence="1">
    <location>
        <begin position="32"/>
        <end position="50"/>
    </location>
</feature>
<keyword evidence="1" id="KW-0472">Membrane</keyword>
<feature type="non-terminal residue" evidence="2">
    <location>
        <position position="1"/>
    </location>
</feature>
<feature type="transmembrane region" description="Helical" evidence="1">
    <location>
        <begin position="122"/>
        <end position="145"/>
    </location>
</feature>
<organism evidence="2 3">
    <name type="scientific">Zopfia rhizophila CBS 207.26</name>
    <dbReference type="NCBI Taxonomy" id="1314779"/>
    <lineage>
        <taxon>Eukaryota</taxon>
        <taxon>Fungi</taxon>
        <taxon>Dikarya</taxon>
        <taxon>Ascomycota</taxon>
        <taxon>Pezizomycotina</taxon>
        <taxon>Dothideomycetes</taxon>
        <taxon>Dothideomycetes incertae sedis</taxon>
        <taxon>Zopfiaceae</taxon>
        <taxon>Zopfia</taxon>
    </lineage>
</organism>
<evidence type="ECO:0000256" key="1">
    <source>
        <dbReference type="SAM" id="Phobius"/>
    </source>
</evidence>
<dbReference type="Proteomes" id="UP000800200">
    <property type="component" value="Unassembled WGS sequence"/>
</dbReference>
<dbReference type="AlphaFoldDB" id="A0A6A6E3Y8"/>
<keyword evidence="3" id="KW-1185">Reference proteome</keyword>
<proteinExistence type="predicted"/>
<dbReference type="OrthoDB" id="4074965at2759"/>
<accession>A0A6A6E3Y8</accession>
<keyword evidence="1" id="KW-0812">Transmembrane</keyword>
<evidence type="ECO:0000313" key="2">
    <source>
        <dbReference type="EMBL" id="KAF2185319.1"/>
    </source>
</evidence>
<protein>
    <recommendedName>
        <fullName evidence="4">MARVEL domain-containing protein</fullName>
    </recommendedName>
</protein>
<name>A0A6A6E3Y8_9PEZI</name>
<gene>
    <name evidence="2" type="ORF">K469DRAFT_576726</name>
</gene>
<evidence type="ECO:0000313" key="3">
    <source>
        <dbReference type="Proteomes" id="UP000800200"/>
    </source>
</evidence>
<feature type="transmembrane region" description="Helical" evidence="1">
    <location>
        <begin position="57"/>
        <end position="78"/>
    </location>
</feature>
<dbReference type="EMBL" id="ML994634">
    <property type="protein sequence ID" value="KAF2185319.1"/>
    <property type="molecule type" value="Genomic_DNA"/>
</dbReference>
<sequence length="147" mass="16266">LVNFACSVIITALLGHFFYFPSLGNEHADGCIVYARVIAYLGVVFSIALFPSLEYTFYAFPIGAIIFICSIVEFGLLADLTGTDSCSAHSYWHYWGYRCSEIWHVGPRVTITFGDVGSAGCWSWKCILAFTYIGAMAWLLSAFLVSI</sequence>
<evidence type="ECO:0008006" key="4">
    <source>
        <dbReference type="Google" id="ProtNLM"/>
    </source>
</evidence>
<keyword evidence="1" id="KW-1133">Transmembrane helix</keyword>